<organism evidence="1 2">
    <name type="scientific">Reticulibacter mediterranei</name>
    <dbReference type="NCBI Taxonomy" id="2778369"/>
    <lineage>
        <taxon>Bacteria</taxon>
        <taxon>Bacillati</taxon>
        <taxon>Chloroflexota</taxon>
        <taxon>Ktedonobacteria</taxon>
        <taxon>Ktedonobacterales</taxon>
        <taxon>Reticulibacteraceae</taxon>
        <taxon>Reticulibacter</taxon>
    </lineage>
</organism>
<dbReference type="RefSeq" id="WP_220207783.1">
    <property type="nucleotide sequence ID" value="NZ_BNJK01000001.1"/>
</dbReference>
<name>A0A8J3IRJ2_9CHLR</name>
<evidence type="ECO:0000313" key="1">
    <source>
        <dbReference type="EMBL" id="GHO97205.1"/>
    </source>
</evidence>
<gene>
    <name evidence="1" type="ORF">KSF_072530</name>
</gene>
<comment type="caution">
    <text evidence="1">The sequence shown here is derived from an EMBL/GenBank/DDBJ whole genome shotgun (WGS) entry which is preliminary data.</text>
</comment>
<accession>A0A8J3IRJ2</accession>
<protein>
    <submittedName>
        <fullName evidence="1">Uncharacterized protein</fullName>
    </submittedName>
</protein>
<dbReference type="EMBL" id="BNJK01000001">
    <property type="protein sequence ID" value="GHO97205.1"/>
    <property type="molecule type" value="Genomic_DNA"/>
</dbReference>
<reference evidence="1" key="1">
    <citation type="submission" date="2020-10" db="EMBL/GenBank/DDBJ databases">
        <title>Taxonomic study of unclassified bacteria belonging to the class Ktedonobacteria.</title>
        <authorList>
            <person name="Yabe S."/>
            <person name="Wang C.M."/>
            <person name="Zheng Y."/>
            <person name="Sakai Y."/>
            <person name="Cavaletti L."/>
            <person name="Monciardini P."/>
            <person name="Donadio S."/>
        </authorList>
    </citation>
    <scope>NUCLEOTIDE SEQUENCE</scope>
    <source>
        <strain evidence="1">ID150040</strain>
    </source>
</reference>
<keyword evidence="2" id="KW-1185">Reference proteome</keyword>
<sequence length="58" mass="6682">MDVEHIKYQTCPYDNEEGVLIVDLEEDTPATDEDGDLQYYCLGGHHTFSLDEDETEGW</sequence>
<dbReference type="AlphaFoldDB" id="A0A8J3IRJ2"/>
<evidence type="ECO:0000313" key="2">
    <source>
        <dbReference type="Proteomes" id="UP000597444"/>
    </source>
</evidence>
<dbReference type="Proteomes" id="UP000597444">
    <property type="component" value="Unassembled WGS sequence"/>
</dbReference>
<proteinExistence type="predicted"/>